<keyword evidence="10" id="KW-1185">Reference proteome</keyword>
<evidence type="ECO:0000256" key="3">
    <source>
        <dbReference type="ARBA" id="ARBA00022723"/>
    </source>
</evidence>
<dbReference type="SUPFAM" id="SSF46626">
    <property type="entry name" value="Cytochrome c"/>
    <property type="match status" value="3"/>
</dbReference>
<dbReference type="InterPro" id="IPR019020">
    <property type="entry name" value="Cyt-c552/DMSO_Rdtase_haem-bd"/>
</dbReference>
<feature type="domain" description="Cytochrome c" evidence="8">
    <location>
        <begin position="301"/>
        <end position="397"/>
    </location>
</feature>
<dbReference type="PANTHER" id="PTHR35008:SF8">
    <property type="entry name" value="ALCOHOL DEHYDROGENASE CYTOCHROME C SUBUNIT"/>
    <property type="match status" value="1"/>
</dbReference>
<feature type="domain" description="Cytochrome c" evidence="8">
    <location>
        <begin position="180"/>
        <end position="274"/>
    </location>
</feature>
<dbReference type="EMBL" id="OX336137">
    <property type="protein sequence ID" value="CAI2718532.1"/>
    <property type="molecule type" value="Genomic_DNA"/>
</dbReference>
<evidence type="ECO:0000256" key="1">
    <source>
        <dbReference type="ARBA" id="ARBA00022448"/>
    </source>
</evidence>
<dbReference type="InterPro" id="IPR051459">
    <property type="entry name" value="Cytochrome_c-type_DH"/>
</dbReference>
<dbReference type="Pfam" id="PF13442">
    <property type="entry name" value="Cytochrome_CBB3"/>
    <property type="match status" value="2"/>
</dbReference>
<feature type="region of interest" description="Disordered" evidence="7">
    <location>
        <begin position="486"/>
        <end position="514"/>
    </location>
</feature>
<keyword evidence="4" id="KW-0249">Electron transport</keyword>
<dbReference type="PANTHER" id="PTHR35008">
    <property type="entry name" value="BLL4482 PROTEIN-RELATED"/>
    <property type="match status" value="1"/>
</dbReference>
<evidence type="ECO:0000256" key="5">
    <source>
        <dbReference type="ARBA" id="ARBA00023004"/>
    </source>
</evidence>
<organism evidence="9 10">
    <name type="scientific">Nitrospina watsonii</name>
    <dbReference type="NCBI Taxonomy" id="1323948"/>
    <lineage>
        <taxon>Bacteria</taxon>
        <taxon>Pseudomonadati</taxon>
        <taxon>Nitrospinota/Tectimicrobiota group</taxon>
        <taxon>Nitrospinota</taxon>
        <taxon>Nitrospinia</taxon>
        <taxon>Nitrospinales</taxon>
        <taxon>Nitrospinaceae</taxon>
        <taxon>Nitrospina</taxon>
    </lineage>
</organism>
<accession>A0ABM9HE61</accession>
<reference evidence="9 10" key="1">
    <citation type="submission" date="2022-09" db="EMBL/GenBank/DDBJ databases">
        <authorList>
            <person name="Kop L."/>
        </authorList>
    </citation>
    <scope>NUCLEOTIDE SEQUENCE [LARGE SCALE GENOMIC DNA]</scope>
    <source>
        <strain evidence="9 10">347</strain>
    </source>
</reference>
<dbReference type="Gene3D" id="2.60.40.1190">
    <property type="match status" value="1"/>
</dbReference>
<evidence type="ECO:0000313" key="9">
    <source>
        <dbReference type="EMBL" id="CAI2718532.1"/>
    </source>
</evidence>
<dbReference type="Proteomes" id="UP001157733">
    <property type="component" value="Chromosome"/>
</dbReference>
<keyword evidence="1" id="KW-0813">Transport</keyword>
<dbReference type="RefSeq" id="WP_282011427.1">
    <property type="nucleotide sequence ID" value="NZ_OX336137.1"/>
</dbReference>
<gene>
    <name evidence="9" type="ORF">NSPWAT_1673</name>
</gene>
<evidence type="ECO:0000256" key="6">
    <source>
        <dbReference type="PROSITE-ProRule" id="PRU00433"/>
    </source>
</evidence>
<dbReference type="Pfam" id="PF00034">
    <property type="entry name" value="Cytochrom_C"/>
    <property type="match status" value="1"/>
</dbReference>
<keyword evidence="3 6" id="KW-0479">Metal-binding</keyword>
<evidence type="ECO:0000256" key="4">
    <source>
        <dbReference type="ARBA" id="ARBA00022982"/>
    </source>
</evidence>
<name>A0ABM9HE61_9BACT</name>
<proteinExistence type="predicted"/>
<keyword evidence="5 6" id="KW-0408">Iron</keyword>
<feature type="domain" description="Cytochrome c" evidence="8">
    <location>
        <begin position="71"/>
        <end position="168"/>
    </location>
</feature>
<dbReference type="Pfam" id="PF09459">
    <property type="entry name" value="EB_dh"/>
    <property type="match status" value="1"/>
</dbReference>
<feature type="compositionally biased region" description="Pro residues" evidence="7">
    <location>
        <begin position="504"/>
        <end position="514"/>
    </location>
</feature>
<evidence type="ECO:0000256" key="2">
    <source>
        <dbReference type="ARBA" id="ARBA00022617"/>
    </source>
</evidence>
<evidence type="ECO:0000313" key="10">
    <source>
        <dbReference type="Proteomes" id="UP001157733"/>
    </source>
</evidence>
<dbReference type="Gene3D" id="1.10.760.10">
    <property type="entry name" value="Cytochrome c-like domain"/>
    <property type="match status" value="3"/>
</dbReference>
<dbReference type="InterPro" id="IPR036909">
    <property type="entry name" value="Cyt_c-like_dom_sf"/>
</dbReference>
<protein>
    <submittedName>
        <fullName evidence="9">Triheme cytochrome c</fullName>
    </submittedName>
</protein>
<evidence type="ECO:0000256" key="7">
    <source>
        <dbReference type="SAM" id="MobiDB-lite"/>
    </source>
</evidence>
<dbReference type="InterPro" id="IPR009056">
    <property type="entry name" value="Cyt_c-like_dom"/>
</dbReference>
<keyword evidence="2 6" id="KW-0349">Heme</keyword>
<sequence>MSSRVVKTIKRTSVSGLIGWAFALWLPISPVFAFTSPESTDLPDTITVGATTYSLPNLDNPLRKDKSRLEQHFDEGGKLYFTHCYLCHGDLKDGNGIFGDRFSPAPANLRKLVFDAGKGERFAFWRIAKGGVGLPERFQPWNSAMPAWEGTLTPEEMWKVILYVYDSVKHPFLPNPPATPTAERGAKVYKRHCVYCHGIKGDGKGIAAPFSSPRPRNFTKGHSKFRSTAFGKIPTDNDLHKMLVRGMPGTTMPSWKHLPENDRKSLVLYLKTLGRKFEKFKKRGKTHKVIDVPEPPAFTLESKERGRQLFIKTCSGCHGVEGRSDGESTHKIVNIGKDQLRPRNLTQSWLFRRSANRKELFQTLRTGLSLTAMPRLSPRVYSDETVWDLVNYTYTLSPAVRPDVLPEMRATRIEGALPKSPEDPAWNKITAYFYPVGGQLQEEPKSYFTTTSSLWVQAVHNGQDIAFRVRWDDPTVDPILKETATVVESPPPPLPAHLRADPSTLPPPPKPQPQKIPDAFALQFPASLDAATLPFFLNGDREHPVTLWKWSSYPNQVTEWAGQGLQHLSRKGFSQEVTGQVAFRYGQYLLMLKRKLKTHDARQDIQFRTGQQVPIAFNIWDGNEGETGSKKAVSSWYRLILK</sequence>
<evidence type="ECO:0000259" key="8">
    <source>
        <dbReference type="PROSITE" id="PS51007"/>
    </source>
</evidence>
<dbReference type="PROSITE" id="PS51007">
    <property type="entry name" value="CYTC"/>
    <property type="match status" value="3"/>
</dbReference>